<sequence length="112" mass="13215">MCKEYKFDLLTSMLNKARNRMPESYSEMVKEMIEPRKIVSWSILGKKYGFRKRLGIPYIHCLLDLASSSEVVVSEALTPARKNFLEEMVRLYEEEKGTEVDIWYKELQVNSQ</sequence>
<reference evidence="1 2" key="1">
    <citation type="journal article" date="2016" name="Sci. Rep.">
        <title>Metabolic traits of an uncultured archaeal lineage -MSBL1- from brine pools of the Red Sea.</title>
        <authorList>
            <person name="Mwirichia R."/>
            <person name="Alam I."/>
            <person name="Rashid M."/>
            <person name="Vinu M."/>
            <person name="Ba-Alawi W."/>
            <person name="Anthony Kamau A."/>
            <person name="Kamanda Ngugi D."/>
            <person name="Goker M."/>
            <person name="Klenk H.P."/>
            <person name="Bajic V."/>
            <person name="Stingl U."/>
        </authorList>
    </citation>
    <scope>NUCLEOTIDE SEQUENCE [LARGE SCALE GENOMIC DNA]</scope>
    <source>
        <strain evidence="1">SCGC-AAA261F19</strain>
    </source>
</reference>
<gene>
    <name evidence="1" type="ORF">AKJ45_02815</name>
</gene>
<evidence type="ECO:0000313" key="2">
    <source>
        <dbReference type="Proteomes" id="UP000070565"/>
    </source>
</evidence>
<proteinExistence type="predicted"/>
<dbReference type="EMBL" id="LHXZ01000037">
    <property type="protein sequence ID" value="KXB03010.1"/>
    <property type="molecule type" value="Genomic_DNA"/>
</dbReference>
<comment type="caution">
    <text evidence="1">The sequence shown here is derived from an EMBL/GenBank/DDBJ whole genome shotgun (WGS) entry which is preliminary data.</text>
</comment>
<keyword evidence="2" id="KW-1185">Reference proteome</keyword>
<protein>
    <submittedName>
        <fullName evidence="1">Uncharacterized protein</fullName>
    </submittedName>
</protein>
<accession>A0A133V964</accession>
<dbReference type="AlphaFoldDB" id="A0A133V964"/>
<evidence type="ECO:0000313" key="1">
    <source>
        <dbReference type="EMBL" id="KXB03010.1"/>
    </source>
</evidence>
<name>A0A133V964_9EURY</name>
<organism evidence="1 2">
    <name type="scientific">candidate division MSBL1 archaeon SCGC-AAA261F19</name>
    <dbReference type="NCBI Taxonomy" id="1698275"/>
    <lineage>
        <taxon>Archaea</taxon>
        <taxon>Methanobacteriati</taxon>
        <taxon>Methanobacteriota</taxon>
        <taxon>candidate division MSBL1</taxon>
    </lineage>
</organism>
<dbReference type="Proteomes" id="UP000070565">
    <property type="component" value="Unassembled WGS sequence"/>
</dbReference>